<dbReference type="AlphaFoldDB" id="A0A2S8I0H9"/>
<organism evidence="1 2">
    <name type="scientific">Burkholderia cepacia</name>
    <name type="common">Pseudomonas cepacia</name>
    <dbReference type="NCBI Taxonomy" id="292"/>
    <lineage>
        <taxon>Bacteria</taxon>
        <taxon>Pseudomonadati</taxon>
        <taxon>Pseudomonadota</taxon>
        <taxon>Betaproteobacteria</taxon>
        <taxon>Burkholderiales</taxon>
        <taxon>Burkholderiaceae</taxon>
        <taxon>Burkholderia</taxon>
        <taxon>Burkholderia cepacia complex</taxon>
    </lineage>
</organism>
<sequence>MSWDELYSWMRLIFIDWLVGGRCLRLARKYAYACSEEKFDTVFAFWGAVCWSVESRSIGHSIRNLSIRFGSSVKRTGSRSVSLRYNADSCAPCVMANHPQPRSVCDCGFVLNISIESHRLMVQAR</sequence>
<reference evidence="1 2" key="1">
    <citation type="submission" date="2018-02" db="EMBL/GenBank/DDBJ databases">
        <title>Draft genome sequencing of Burkholderia cepacia Y14-15.</title>
        <authorList>
            <person name="Zheng B.-X."/>
        </authorList>
    </citation>
    <scope>NUCLEOTIDE SEQUENCE [LARGE SCALE GENOMIC DNA]</scope>
    <source>
        <strain evidence="1 2">Y14-15</strain>
    </source>
</reference>
<gene>
    <name evidence="1" type="ORF">C5615_36570</name>
</gene>
<evidence type="ECO:0000313" key="1">
    <source>
        <dbReference type="EMBL" id="PQP08293.1"/>
    </source>
</evidence>
<name>A0A2S8I0H9_BURCE</name>
<protein>
    <submittedName>
        <fullName evidence="1">Uncharacterized protein</fullName>
    </submittedName>
</protein>
<comment type="caution">
    <text evidence="1">The sequence shown here is derived from an EMBL/GenBank/DDBJ whole genome shotgun (WGS) entry which is preliminary data.</text>
</comment>
<accession>A0A2S8I0H9</accession>
<dbReference type="Proteomes" id="UP000238206">
    <property type="component" value="Unassembled WGS sequence"/>
</dbReference>
<proteinExistence type="predicted"/>
<evidence type="ECO:0000313" key="2">
    <source>
        <dbReference type="Proteomes" id="UP000238206"/>
    </source>
</evidence>
<dbReference type="EMBL" id="PUIQ01000093">
    <property type="protein sequence ID" value="PQP08293.1"/>
    <property type="molecule type" value="Genomic_DNA"/>
</dbReference>